<dbReference type="PROSITE" id="PS00560">
    <property type="entry name" value="CARBOXYPEPT_SER_HIS"/>
    <property type="match status" value="1"/>
</dbReference>
<evidence type="ECO:0000256" key="1">
    <source>
        <dbReference type="ARBA" id="ARBA00009431"/>
    </source>
</evidence>
<evidence type="ECO:0000256" key="6">
    <source>
        <dbReference type="ARBA" id="ARBA00023180"/>
    </source>
</evidence>
<evidence type="ECO:0000256" key="5">
    <source>
        <dbReference type="ARBA" id="ARBA00022801"/>
    </source>
</evidence>
<dbReference type="Proteomes" id="UP001174694">
    <property type="component" value="Unassembled WGS sequence"/>
</dbReference>
<name>A0AA38RMB9_9PEZI</name>
<comment type="similarity">
    <text evidence="1 7">Belongs to the peptidase S10 family.</text>
</comment>
<accession>A0AA38RMB9</accession>
<sequence length="601" mass="65362">MRWTRILSSIALSASAVSAVRSPRHAGKFADKLARAMRDPLQAGEALYHHESKRATADPLFLNSNTTKFAVNGTGIPDVDFDVGESYAGQLPITDDPDGEDKLFFWFFPSTNTDADKEILIWLNGGPGCSSFEGLLQENGPFLWQYGTYRPVSNPWAWNKLTHVVWVEQPVGTGFSEGTVTATSEEDVAAQFMGFWKNFIDTFGMQGYKVYIAGESYAGAYCPYIASAMLDAENSTYFNVSGMIIYDPVITVDPLQVYTVALPFVEYYPGLFPFNDTFRADIRQRNKDCGYEDYLNQYLVYPPAGTLPSELPGTDESGEGRPECENIYWDSFYAALALNPCFDIYQIATTCPLLWDVLGFPGSMEYLPAGAEIYFDRADVKAAIHAPNITWEECSSSDVFVNGTDLSPPSSLTVLPSVIDRTQNVIIGHGALDMILIANGTLLGIQNMTWGGALGFQSRPEGPFYVPYHQDGDESTLAGSGVMGTAHTERGLTYVAVDLSGHMVPQYAPSAAFRHLEFLLGRVTGLSSVEPFTTDKDWPQAEESVLGNGTAPQGWSSATNTSSSEPSTTTSSSAESAGARGVQLGAWMALLPAVVATIVIV</sequence>
<organism evidence="9 10">
    <name type="scientific">Pleurostoma richardsiae</name>
    <dbReference type="NCBI Taxonomy" id="41990"/>
    <lineage>
        <taxon>Eukaryota</taxon>
        <taxon>Fungi</taxon>
        <taxon>Dikarya</taxon>
        <taxon>Ascomycota</taxon>
        <taxon>Pezizomycotina</taxon>
        <taxon>Sordariomycetes</taxon>
        <taxon>Sordariomycetidae</taxon>
        <taxon>Calosphaeriales</taxon>
        <taxon>Pleurostomataceae</taxon>
        <taxon>Pleurostoma</taxon>
    </lineage>
</organism>
<gene>
    <name evidence="9" type="ORF">NKR23_g7829</name>
</gene>
<evidence type="ECO:0000256" key="2">
    <source>
        <dbReference type="ARBA" id="ARBA00022645"/>
    </source>
</evidence>
<dbReference type="EC" id="3.4.16.-" evidence="7"/>
<dbReference type="GO" id="GO:0006508">
    <property type="term" value="P:proteolysis"/>
    <property type="evidence" value="ECO:0007669"/>
    <property type="project" value="UniProtKB-KW"/>
</dbReference>
<keyword evidence="10" id="KW-1185">Reference proteome</keyword>
<keyword evidence="4 7" id="KW-0732">Signal</keyword>
<dbReference type="EMBL" id="JANBVO010000025">
    <property type="protein sequence ID" value="KAJ9141753.1"/>
    <property type="molecule type" value="Genomic_DNA"/>
</dbReference>
<dbReference type="FunFam" id="3.40.50.1820:FF:000118">
    <property type="entry name" value="Carboxypeptidase"/>
    <property type="match status" value="1"/>
</dbReference>
<evidence type="ECO:0000313" key="9">
    <source>
        <dbReference type="EMBL" id="KAJ9141753.1"/>
    </source>
</evidence>
<reference evidence="9" key="1">
    <citation type="submission" date="2022-07" db="EMBL/GenBank/DDBJ databases">
        <title>Fungi with potential for degradation of polypropylene.</title>
        <authorList>
            <person name="Gostincar C."/>
        </authorList>
    </citation>
    <scope>NUCLEOTIDE SEQUENCE</scope>
    <source>
        <strain evidence="9">EXF-13308</strain>
    </source>
</reference>
<feature type="chain" id="PRO_5041490084" description="Carboxypeptidase" evidence="7">
    <location>
        <begin position="20"/>
        <end position="601"/>
    </location>
</feature>
<evidence type="ECO:0000313" key="10">
    <source>
        <dbReference type="Proteomes" id="UP001174694"/>
    </source>
</evidence>
<protein>
    <recommendedName>
        <fullName evidence="7">Carboxypeptidase</fullName>
        <ecNumber evidence="7">3.4.16.-</ecNumber>
    </recommendedName>
</protein>
<dbReference type="PANTHER" id="PTHR11802">
    <property type="entry name" value="SERINE PROTEASE FAMILY S10 SERINE CARBOXYPEPTIDASE"/>
    <property type="match status" value="1"/>
</dbReference>
<dbReference type="PRINTS" id="PR00724">
    <property type="entry name" value="CRBOXYPTASEC"/>
</dbReference>
<feature type="compositionally biased region" description="Low complexity" evidence="8">
    <location>
        <begin position="556"/>
        <end position="576"/>
    </location>
</feature>
<comment type="caution">
    <text evidence="9">The sequence shown here is derived from an EMBL/GenBank/DDBJ whole genome shotgun (WGS) entry which is preliminary data.</text>
</comment>
<keyword evidence="3 7" id="KW-0645">Protease</keyword>
<keyword evidence="6" id="KW-0325">Glycoprotein</keyword>
<proteinExistence type="inferred from homology"/>
<evidence type="ECO:0000256" key="4">
    <source>
        <dbReference type="ARBA" id="ARBA00022729"/>
    </source>
</evidence>
<dbReference type="Gene3D" id="3.40.50.1820">
    <property type="entry name" value="alpha/beta hydrolase"/>
    <property type="match status" value="1"/>
</dbReference>
<feature type="region of interest" description="Disordered" evidence="8">
    <location>
        <begin position="544"/>
        <end position="576"/>
    </location>
</feature>
<dbReference type="AlphaFoldDB" id="A0AA38RMB9"/>
<keyword evidence="5 7" id="KW-0378">Hydrolase</keyword>
<feature type="signal peptide" evidence="7">
    <location>
        <begin position="1"/>
        <end position="19"/>
    </location>
</feature>
<evidence type="ECO:0000256" key="7">
    <source>
        <dbReference type="RuleBase" id="RU361156"/>
    </source>
</evidence>
<evidence type="ECO:0000256" key="8">
    <source>
        <dbReference type="SAM" id="MobiDB-lite"/>
    </source>
</evidence>
<dbReference type="PROSITE" id="PS00131">
    <property type="entry name" value="CARBOXYPEPT_SER_SER"/>
    <property type="match status" value="1"/>
</dbReference>
<dbReference type="Pfam" id="PF00450">
    <property type="entry name" value="Peptidase_S10"/>
    <property type="match status" value="1"/>
</dbReference>
<dbReference type="PANTHER" id="PTHR11802:SF479">
    <property type="entry name" value="CARBOXYPEPTIDASE"/>
    <property type="match status" value="1"/>
</dbReference>
<evidence type="ECO:0000256" key="3">
    <source>
        <dbReference type="ARBA" id="ARBA00022670"/>
    </source>
</evidence>
<dbReference type="InterPro" id="IPR033124">
    <property type="entry name" value="Ser_caboxypep_his_AS"/>
</dbReference>
<keyword evidence="2 7" id="KW-0121">Carboxypeptidase</keyword>
<dbReference type="InterPro" id="IPR001563">
    <property type="entry name" value="Peptidase_S10"/>
</dbReference>
<dbReference type="GO" id="GO:0004185">
    <property type="term" value="F:serine-type carboxypeptidase activity"/>
    <property type="evidence" value="ECO:0007669"/>
    <property type="project" value="UniProtKB-UniRule"/>
</dbReference>
<dbReference type="InterPro" id="IPR029058">
    <property type="entry name" value="AB_hydrolase_fold"/>
</dbReference>
<dbReference type="InterPro" id="IPR018202">
    <property type="entry name" value="Ser_caboxypep_ser_AS"/>
</dbReference>
<dbReference type="SUPFAM" id="SSF53474">
    <property type="entry name" value="alpha/beta-Hydrolases"/>
    <property type="match status" value="1"/>
</dbReference>